<proteinExistence type="predicted"/>
<dbReference type="OrthoDB" id="8453955at2"/>
<dbReference type="AlphaFoldDB" id="A0A4R1I606"/>
<dbReference type="RefSeq" id="WP_131835267.1">
    <property type="nucleotide sequence ID" value="NZ_SMFY01000002.1"/>
</dbReference>
<dbReference type="EMBL" id="SMFY01000002">
    <property type="protein sequence ID" value="TCK28079.1"/>
    <property type="molecule type" value="Genomic_DNA"/>
</dbReference>
<evidence type="ECO:0000313" key="1">
    <source>
        <dbReference type="EMBL" id="TCK28079.1"/>
    </source>
</evidence>
<dbReference type="InterPro" id="IPR008792">
    <property type="entry name" value="PQQD"/>
</dbReference>
<reference evidence="1 2" key="1">
    <citation type="submission" date="2019-03" db="EMBL/GenBank/DDBJ databases">
        <title>Genomic Encyclopedia of Type Strains, Phase IV (KMG-IV): sequencing the most valuable type-strain genomes for metagenomic binning, comparative biology and taxonomic classification.</title>
        <authorList>
            <person name="Goeker M."/>
        </authorList>
    </citation>
    <scope>NUCLEOTIDE SEQUENCE [LARGE SCALE GENOMIC DNA]</scope>
    <source>
        <strain evidence="1 2">DSM 101</strain>
    </source>
</reference>
<dbReference type="InterPro" id="IPR041881">
    <property type="entry name" value="PqqD_sf"/>
</dbReference>
<dbReference type="Gene3D" id="1.10.10.1150">
    <property type="entry name" value="Coenzyme PQQ synthesis protein D (PqqD)"/>
    <property type="match status" value="1"/>
</dbReference>
<protein>
    <submittedName>
        <fullName evidence="1">Coenzyme PQQ synthesis protein D (PqqD)</fullName>
    </submittedName>
</protein>
<comment type="caution">
    <text evidence="1">The sequence shown here is derived from an EMBL/GenBank/DDBJ whole genome shotgun (WGS) entry which is preliminary data.</text>
</comment>
<dbReference type="Proteomes" id="UP000295030">
    <property type="component" value="Unassembled WGS sequence"/>
</dbReference>
<dbReference type="Pfam" id="PF05402">
    <property type="entry name" value="PqqD"/>
    <property type="match status" value="1"/>
</dbReference>
<organism evidence="1 2">
    <name type="scientific">Ancylobacter aquaticus</name>
    <dbReference type="NCBI Taxonomy" id="100"/>
    <lineage>
        <taxon>Bacteria</taxon>
        <taxon>Pseudomonadati</taxon>
        <taxon>Pseudomonadota</taxon>
        <taxon>Alphaproteobacteria</taxon>
        <taxon>Hyphomicrobiales</taxon>
        <taxon>Xanthobacteraceae</taxon>
        <taxon>Ancylobacter</taxon>
    </lineage>
</organism>
<gene>
    <name evidence="1" type="ORF">EV667_2075</name>
</gene>
<sequence>MALSSSSEIVRRPHPLEAAIGDTRVLLDVEQGLYFGLNGIATSIWQRLEQPVRVSDLCCSLKAEYEGEAARIEAEVLAFLALLDARKLIEIRA</sequence>
<evidence type="ECO:0000313" key="2">
    <source>
        <dbReference type="Proteomes" id="UP000295030"/>
    </source>
</evidence>
<name>A0A4R1I606_ANCAQ</name>
<keyword evidence="2" id="KW-1185">Reference proteome</keyword>
<accession>A0A4R1I606</accession>